<name>A0A1F6V0S8_9BACT</name>
<keyword evidence="1" id="KW-0812">Transmembrane</keyword>
<keyword evidence="1" id="KW-0472">Membrane</keyword>
<dbReference type="Proteomes" id="UP000177602">
    <property type="component" value="Unassembled WGS sequence"/>
</dbReference>
<dbReference type="InterPro" id="IPR043993">
    <property type="entry name" value="T4SS_pilin"/>
</dbReference>
<evidence type="ECO:0000313" key="3">
    <source>
        <dbReference type="Proteomes" id="UP000177602"/>
    </source>
</evidence>
<proteinExistence type="predicted"/>
<gene>
    <name evidence="2" type="ORF">A2818_02790</name>
</gene>
<dbReference type="Pfam" id="PF18895">
    <property type="entry name" value="T4SS_pilin"/>
    <property type="match status" value="1"/>
</dbReference>
<feature type="transmembrane region" description="Helical" evidence="1">
    <location>
        <begin position="12"/>
        <end position="31"/>
    </location>
</feature>
<accession>A0A1F6V0S8</accession>
<organism evidence="2 3">
    <name type="scientific">Candidatus Nomurabacteria bacterium RIFCSPHIGHO2_01_FULL_40_12</name>
    <dbReference type="NCBI Taxonomy" id="1801737"/>
    <lineage>
        <taxon>Bacteria</taxon>
        <taxon>Candidatus Nomuraibacteriota</taxon>
    </lineage>
</organism>
<sequence>MMKFIKKNLTKSFSRIAFITYGFIVPIVSFAQDTPGLIKNPIEADSINGLIKTLLEGVIKIGMPIVALAIIYCGFLFVAARGKPEAITKAKDALLYTLIGSAVLLGSWAIAQMISETVLSL</sequence>
<feature type="transmembrane region" description="Helical" evidence="1">
    <location>
        <begin position="93"/>
        <end position="114"/>
    </location>
</feature>
<dbReference type="EMBL" id="MFTN01000008">
    <property type="protein sequence ID" value="OGI63290.1"/>
    <property type="molecule type" value="Genomic_DNA"/>
</dbReference>
<reference evidence="2 3" key="1">
    <citation type="journal article" date="2016" name="Nat. Commun.">
        <title>Thousands of microbial genomes shed light on interconnected biogeochemical processes in an aquifer system.</title>
        <authorList>
            <person name="Anantharaman K."/>
            <person name="Brown C.T."/>
            <person name="Hug L.A."/>
            <person name="Sharon I."/>
            <person name="Castelle C.J."/>
            <person name="Probst A.J."/>
            <person name="Thomas B.C."/>
            <person name="Singh A."/>
            <person name="Wilkins M.J."/>
            <person name="Karaoz U."/>
            <person name="Brodie E.L."/>
            <person name="Williams K.H."/>
            <person name="Hubbard S.S."/>
            <person name="Banfield J.F."/>
        </authorList>
    </citation>
    <scope>NUCLEOTIDE SEQUENCE [LARGE SCALE GENOMIC DNA]</scope>
</reference>
<dbReference type="AlphaFoldDB" id="A0A1F6V0S8"/>
<dbReference type="STRING" id="1801737.A2818_02790"/>
<evidence type="ECO:0000256" key="1">
    <source>
        <dbReference type="SAM" id="Phobius"/>
    </source>
</evidence>
<evidence type="ECO:0000313" key="2">
    <source>
        <dbReference type="EMBL" id="OGI63290.1"/>
    </source>
</evidence>
<keyword evidence="1" id="KW-1133">Transmembrane helix</keyword>
<protein>
    <submittedName>
        <fullName evidence="2">Uncharacterized protein</fullName>
    </submittedName>
</protein>
<comment type="caution">
    <text evidence="2">The sequence shown here is derived from an EMBL/GenBank/DDBJ whole genome shotgun (WGS) entry which is preliminary data.</text>
</comment>
<feature type="transmembrane region" description="Helical" evidence="1">
    <location>
        <begin position="61"/>
        <end position="81"/>
    </location>
</feature>